<feature type="transmembrane region" description="Helical" evidence="1">
    <location>
        <begin position="208"/>
        <end position="226"/>
    </location>
</feature>
<keyword evidence="1" id="KW-0472">Membrane</keyword>
<name>B8ERY0_METSB</name>
<feature type="transmembrane region" description="Helical" evidence="1">
    <location>
        <begin position="178"/>
        <end position="202"/>
    </location>
</feature>
<dbReference type="HOGENOM" id="CLU_086345_0_0_5"/>
<evidence type="ECO:0000313" key="2">
    <source>
        <dbReference type="EMBL" id="ACK51678.1"/>
    </source>
</evidence>
<evidence type="ECO:0008006" key="4">
    <source>
        <dbReference type="Google" id="ProtNLM"/>
    </source>
</evidence>
<reference evidence="2 3" key="1">
    <citation type="journal article" date="2010" name="J. Bacteriol.">
        <title>Complete genome sequence of the aerobic facultative methanotroph Methylocella silvestris BL2.</title>
        <authorList>
            <person name="Chen Y."/>
            <person name="Crombie A."/>
            <person name="Rahman M.T."/>
            <person name="Dedysh S.N."/>
            <person name="Liesack W."/>
            <person name="Stott M.B."/>
            <person name="Alam M."/>
            <person name="Theisen A.R."/>
            <person name="Murrell J.C."/>
            <person name="Dunfield P.F."/>
        </authorList>
    </citation>
    <scope>NUCLEOTIDE SEQUENCE [LARGE SCALE GENOMIC DNA]</scope>
    <source>
        <strain evidence="3">DSM 15510 / CIP 108128 / LMG 27833 / NCIMB 13906 / BL2</strain>
    </source>
</reference>
<sequence length="254" mass="27514">MPEFAHYPLTAVFIISLAALFLACEAGHHFGARAGGEANISTLEAAMLGLLALMIGFTFAMALTRFDERRAALLDEANSIGTAALRARLLPAPHDAENLKLLRDYVQIRLDLTNHVPTAAETQVAIARSNKIQEALWSDVKLVMAKNNAMAPTGLYIQALNETFDNQEKRLTALRNRVPNIVILALYGISIVAVGFSGYASGAAERDWRLPVYIMALLIAAVVLLIQDLDRPDAGLISVSQQPMVDTANALATY</sequence>
<organism evidence="2 3">
    <name type="scientific">Methylocella silvestris (strain DSM 15510 / CIP 108128 / LMG 27833 / NCIMB 13906 / BL2)</name>
    <dbReference type="NCBI Taxonomy" id="395965"/>
    <lineage>
        <taxon>Bacteria</taxon>
        <taxon>Pseudomonadati</taxon>
        <taxon>Pseudomonadota</taxon>
        <taxon>Alphaproteobacteria</taxon>
        <taxon>Hyphomicrobiales</taxon>
        <taxon>Beijerinckiaceae</taxon>
        <taxon>Methylocella</taxon>
    </lineage>
</organism>
<accession>B8ERY0</accession>
<dbReference type="Pfam" id="PF14023">
    <property type="entry name" value="Bestrophin-like"/>
    <property type="match status" value="1"/>
</dbReference>
<keyword evidence="1" id="KW-1133">Transmembrane helix</keyword>
<dbReference type="OrthoDB" id="272864at2"/>
<evidence type="ECO:0000313" key="3">
    <source>
        <dbReference type="Proteomes" id="UP000002257"/>
    </source>
</evidence>
<dbReference type="KEGG" id="msl:Msil_2757"/>
<proteinExistence type="predicted"/>
<dbReference type="InterPro" id="IPR025333">
    <property type="entry name" value="DUF4239"/>
</dbReference>
<keyword evidence="3" id="KW-1185">Reference proteome</keyword>
<gene>
    <name evidence="2" type="ordered locus">Msil_2757</name>
</gene>
<protein>
    <recommendedName>
        <fullName evidence="4">DUF4239 domain-containing protein</fullName>
    </recommendedName>
</protein>
<evidence type="ECO:0000256" key="1">
    <source>
        <dbReference type="SAM" id="Phobius"/>
    </source>
</evidence>
<dbReference type="STRING" id="395965.Msil_2757"/>
<feature type="transmembrane region" description="Helical" evidence="1">
    <location>
        <begin position="42"/>
        <end position="63"/>
    </location>
</feature>
<dbReference type="Proteomes" id="UP000002257">
    <property type="component" value="Chromosome"/>
</dbReference>
<dbReference type="RefSeq" id="WP_012591747.1">
    <property type="nucleotide sequence ID" value="NC_011666.1"/>
</dbReference>
<keyword evidence="1" id="KW-0812">Transmembrane</keyword>
<dbReference type="EMBL" id="CP001280">
    <property type="protein sequence ID" value="ACK51678.1"/>
    <property type="molecule type" value="Genomic_DNA"/>
</dbReference>
<dbReference type="eggNOG" id="ENOG502Z8P1">
    <property type="taxonomic scope" value="Bacteria"/>
</dbReference>
<dbReference type="AlphaFoldDB" id="B8ERY0"/>